<sequence>MCRTLDAKRHTRRLNLVICAGPGQPSVPIQLMTFPRQEEYHVELPKLQTLNC</sequence>
<evidence type="ECO:0000313" key="1">
    <source>
        <dbReference type="EMBL" id="KAE8396292.1"/>
    </source>
</evidence>
<dbReference type="EMBL" id="ML735215">
    <property type="protein sequence ID" value="KAE8396292.1"/>
    <property type="molecule type" value="Genomic_DNA"/>
</dbReference>
<reference evidence="1" key="1">
    <citation type="submission" date="2019-04" db="EMBL/GenBank/DDBJ databases">
        <title>Friends and foes A comparative genomics studyof 23 Aspergillus species from section Flavi.</title>
        <authorList>
            <consortium name="DOE Joint Genome Institute"/>
            <person name="Kjaerbolling I."/>
            <person name="Vesth T."/>
            <person name="Frisvad J.C."/>
            <person name="Nybo J.L."/>
            <person name="Theobald S."/>
            <person name="Kildgaard S."/>
            <person name="Isbrandt T."/>
            <person name="Kuo A."/>
            <person name="Sato A."/>
            <person name="Lyhne E.K."/>
            <person name="Kogle M.E."/>
            <person name="Wiebenga A."/>
            <person name="Kun R.S."/>
            <person name="Lubbers R.J."/>
            <person name="Makela M.R."/>
            <person name="Barry K."/>
            <person name="Chovatia M."/>
            <person name="Clum A."/>
            <person name="Daum C."/>
            <person name="Haridas S."/>
            <person name="He G."/>
            <person name="LaButti K."/>
            <person name="Lipzen A."/>
            <person name="Mondo S."/>
            <person name="Riley R."/>
            <person name="Salamov A."/>
            <person name="Simmons B.A."/>
            <person name="Magnuson J.K."/>
            <person name="Henrissat B."/>
            <person name="Mortensen U.H."/>
            <person name="Larsen T.O."/>
            <person name="Devries R.P."/>
            <person name="Grigoriev I.V."/>
            <person name="Machida M."/>
            <person name="Baker S.E."/>
            <person name="Andersen M.R."/>
        </authorList>
    </citation>
    <scope>NUCLEOTIDE SEQUENCE [LARGE SCALE GENOMIC DNA]</scope>
    <source>
        <strain evidence="1">IBT 14317</strain>
    </source>
</reference>
<protein>
    <submittedName>
        <fullName evidence="1">Uncharacterized protein</fullName>
    </submittedName>
</protein>
<dbReference type="AlphaFoldDB" id="A0A5N7CPT3"/>
<organism evidence="1">
    <name type="scientific">Petromyces alliaceus</name>
    <name type="common">Aspergillus alliaceus</name>
    <dbReference type="NCBI Taxonomy" id="209559"/>
    <lineage>
        <taxon>Eukaryota</taxon>
        <taxon>Fungi</taxon>
        <taxon>Dikarya</taxon>
        <taxon>Ascomycota</taxon>
        <taxon>Pezizomycotina</taxon>
        <taxon>Eurotiomycetes</taxon>
        <taxon>Eurotiomycetidae</taxon>
        <taxon>Eurotiales</taxon>
        <taxon>Aspergillaceae</taxon>
        <taxon>Aspergillus</taxon>
        <taxon>Aspergillus subgen. Circumdati</taxon>
    </lineage>
</organism>
<proteinExistence type="predicted"/>
<name>A0A5N7CPT3_PETAA</name>
<gene>
    <name evidence="1" type="ORF">BDV23DRAFT_143790</name>
</gene>
<accession>A0A5N7CPT3</accession>
<dbReference type="Proteomes" id="UP000326877">
    <property type="component" value="Unassembled WGS sequence"/>
</dbReference>